<dbReference type="CDD" id="cd11072">
    <property type="entry name" value="CYP71-like"/>
    <property type="match status" value="1"/>
</dbReference>
<keyword evidence="4 5" id="KW-0349">Heme</keyword>
<dbReference type="Gramene" id="EER97084">
    <property type="protein sequence ID" value="EER97084"/>
    <property type="gene ID" value="SORBI_3002G273800"/>
</dbReference>
<keyword evidence="5" id="KW-0560">Oxidoreductase</keyword>
<dbReference type="OrthoDB" id="1055148at2759"/>
<dbReference type="PRINTS" id="PR00463">
    <property type="entry name" value="EP450I"/>
</dbReference>
<dbReference type="OMA" id="HARSTEW"/>
<evidence type="ECO:0000313" key="7">
    <source>
        <dbReference type="Proteomes" id="UP000807115"/>
    </source>
</evidence>
<keyword evidence="5" id="KW-0503">Monooxygenase</keyword>
<dbReference type="Pfam" id="PF00067">
    <property type="entry name" value="p450"/>
    <property type="match status" value="1"/>
</dbReference>
<dbReference type="PROSITE" id="PS00086">
    <property type="entry name" value="CYTOCHROME_P450"/>
    <property type="match status" value="1"/>
</dbReference>
<dbReference type="InterPro" id="IPR002401">
    <property type="entry name" value="Cyt_P450_E_grp-I"/>
</dbReference>
<dbReference type="InterPro" id="IPR001128">
    <property type="entry name" value="Cyt_P450"/>
</dbReference>
<dbReference type="SUPFAM" id="SSF48264">
    <property type="entry name" value="Cytochrome P450"/>
    <property type="match status" value="1"/>
</dbReference>
<dbReference type="SMR" id="A0A921RRY1"/>
<evidence type="ECO:0000256" key="4">
    <source>
        <dbReference type="PIRSR" id="PIRSR602401-1"/>
    </source>
</evidence>
<dbReference type="GO" id="GO:0020037">
    <property type="term" value="F:heme binding"/>
    <property type="evidence" value="ECO:0007669"/>
    <property type="project" value="InterPro"/>
</dbReference>
<feature type="binding site" description="axial binding residue" evidence="4">
    <location>
        <position position="441"/>
    </location>
    <ligand>
        <name>heme</name>
        <dbReference type="ChEBI" id="CHEBI:30413"/>
    </ligand>
    <ligandPart>
        <name>Fe</name>
        <dbReference type="ChEBI" id="CHEBI:18248"/>
    </ligandPart>
</feature>
<keyword evidence="2 4" id="KW-0479">Metal-binding</keyword>
<dbReference type="InterPro" id="IPR036396">
    <property type="entry name" value="Cyt_P450_sf"/>
</dbReference>
<organism evidence="6 7">
    <name type="scientific">Sorghum bicolor</name>
    <name type="common">Sorghum</name>
    <name type="synonym">Sorghum vulgare</name>
    <dbReference type="NCBI Taxonomy" id="4558"/>
    <lineage>
        <taxon>Eukaryota</taxon>
        <taxon>Viridiplantae</taxon>
        <taxon>Streptophyta</taxon>
        <taxon>Embryophyta</taxon>
        <taxon>Tracheophyta</taxon>
        <taxon>Spermatophyta</taxon>
        <taxon>Magnoliopsida</taxon>
        <taxon>Liliopsida</taxon>
        <taxon>Poales</taxon>
        <taxon>Poaceae</taxon>
        <taxon>PACMAD clade</taxon>
        <taxon>Panicoideae</taxon>
        <taxon>Andropogonodae</taxon>
        <taxon>Andropogoneae</taxon>
        <taxon>Sorghinae</taxon>
        <taxon>Sorghum</taxon>
    </lineage>
</organism>
<evidence type="ECO:0008006" key="8">
    <source>
        <dbReference type="Google" id="ProtNLM"/>
    </source>
</evidence>
<evidence type="ECO:0000256" key="2">
    <source>
        <dbReference type="ARBA" id="ARBA00022723"/>
    </source>
</evidence>
<reference evidence="6" key="2">
    <citation type="submission" date="2020-10" db="EMBL/GenBank/DDBJ databases">
        <authorList>
            <person name="Cooper E.A."/>
            <person name="Brenton Z.W."/>
            <person name="Flinn B.S."/>
            <person name="Jenkins J."/>
            <person name="Shu S."/>
            <person name="Flowers D."/>
            <person name="Luo F."/>
            <person name="Wang Y."/>
            <person name="Xia P."/>
            <person name="Barry K."/>
            <person name="Daum C."/>
            <person name="Lipzen A."/>
            <person name="Yoshinaga Y."/>
            <person name="Schmutz J."/>
            <person name="Saski C."/>
            <person name="Vermerris W."/>
            <person name="Kresovich S."/>
        </authorList>
    </citation>
    <scope>NUCLEOTIDE SEQUENCE</scope>
</reference>
<name>A0A921RRY1_SORBI</name>
<dbReference type="InterPro" id="IPR017972">
    <property type="entry name" value="Cyt_P450_CS"/>
</dbReference>
<dbReference type="Gene3D" id="1.10.630.10">
    <property type="entry name" value="Cytochrome P450"/>
    <property type="match status" value="1"/>
</dbReference>
<dbReference type="AlphaFoldDB" id="A0A921RRY1"/>
<proteinExistence type="inferred from homology"/>
<accession>A0A921RRY1</accession>
<dbReference type="PANTHER" id="PTHR47955">
    <property type="entry name" value="CYTOCHROME P450 FAMILY 71 PROTEIN"/>
    <property type="match status" value="1"/>
</dbReference>
<dbReference type="EMBL" id="CM027681">
    <property type="protein sequence ID" value="KAG0544581.1"/>
    <property type="molecule type" value="Genomic_DNA"/>
</dbReference>
<protein>
    <recommendedName>
        <fullName evidence="8">Cytochrome P450</fullName>
    </recommendedName>
</protein>
<dbReference type="Proteomes" id="UP000807115">
    <property type="component" value="Chromosome 2"/>
</dbReference>
<dbReference type="FunFam" id="1.10.630.10:FF:000100">
    <property type="entry name" value="Cytochrome P450 71A26"/>
    <property type="match status" value="1"/>
</dbReference>
<dbReference type="KEGG" id="sbi:8062078"/>
<evidence type="ECO:0000256" key="5">
    <source>
        <dbReference type="RuleBase" id="RU000461"/>
    </source>
</evidence>
<sequence>MSPYLLAAGALIVFLYVIKNRRSSKLPPSPPSLPLIGHLHLIGRLAHRSLHELQLRYGDGGSGLLFLQLGRRPTLVVFTAAAATDLFKNHDLAFASRPRSVGGDKLMYGCSNVSFAPYGENWRRGKKIAVVHLLSPRRVESFAPVRAAEVAALVARTRRAAEAGEAVQMRELLYGYTNAVVTRAATGAAGATAEKLKQLMGNSAALMAGFQPEDVLPDAPARFVRWATGLDKKLEDMAEVWDKFLSEIVAAHKEKGGGDAGEEDEDFLDVLLRLREEGADGLELTDDRIKATIEDMIAAATETSSQTLEWTMAELIANPRVLGKLQDEIVRVVNADQPAICEPDLSRMGYLKAVFKEVLRLHAPAPLLVPHESTTPAVVQGYEIPAKTALFVNVWAIGRDPAVWDAPDEFRPERFMGGSRSVDFRGTDYQLIPFGAGRRICPGISFAVPVLELALVSLLRHFEWELPAGMRPVDLDMGEAPGLTTPRRVPLVLVPKCRTLVQAALQ</sequence>
<dbReference type="GO" id="GO:0004497">
    <property type="term" value="F:monooxygenase activity"/>
    <property type="evidence" value="ECO:0007669"/>
    <property type="project" value="UniProtKB-KW"/>
</dbReference>
<gene>
    <name evidence="6" type="ORF">BDA96_02G288100</name>
</gene>
<dbReference type="PANTHER" id="PTHR47955:SF15">
    <property type="entry name" value="CYTOCHROME P450 71A2-LIKE"/>
    <property type="match status" value="1"/>
</dbReference>
<evidence type="ECO:0000256" key="1">
    <source>
        <dbReference type="ARBA" id="ARBA00010617"/>
    </source>
</evidence>
<evidence type="ECO:0000256" key="3">
    <source>
        <dbReference type="ARBA" id="ARBA00023004"/>
    </source>
</evidence>
<comment type="caution">
    <text evidence="6">The sequence shown here is derived from an EMBL/GenBank/DDBJ whole genome shotgun (WGS) entry which is preliminary data.</text>
</comment>
<dbReference type="GO" id="GO:0005506">
    <property type="term" value="F:iron ion binding"/>
    <property type="evidence" value="ECO:0007669"/>
    <property type="project" value="InterPro"/>
</dbReference>
<keyword evidence="3 4" id="KW-0408">Iron</keyword>
<evidence type="ECO:0000313" key="6">
    <source>
        <dbReference type="EMBL" id="KAG0544581.1"/>
    </source>
</evidence>
<dbReference type="PRINTS" id="PR00385">
    <property type="entry name" value="P450"/>
</dbReference>
<comment type="similarity">
    <text evidence="1 5">Belongs to the cytochrome P450 family.</text>
</comment>
<reference evidence="6" key="1">
    <citation type="journal article" date="2019" name="BMC Genomics">
        <title>A new reference genome for Sorghum bicolor reveals high levels of sequence similarity between sweet and grain genotypes: implications for the genetics of sugar metabolism.</title>
        <authorList>
            <person name="Cooper E.A."/>
            <person name="Brenton Z.W."/>
            <person name="Flinn B.S."/>
            <person name="Jenkins J."/>
            <person name="Shu S."/>
            <person name="Flowers D."/>
            <person name="Luo F."/>
            <person name="Wang Y."/>
            <person name="Xia P."/>
            <person name="Barry K."/>
            <person name="Daum C."/>
            <person name="Lipzen A."/>
            <person name="Yoshinaga Y."/>
            <person name="Schmutz J."/>
            <person name="Saski C."/>
            <person name="Vermerris W."/>
            <person name="Kresovich S."/>
        </authorList>
    </citation>
    <scope>NUCLEOTIDE SEQUENCE</scope>
</reference>
<comment type="cofactor">
    <cofactor evidence="4">
        <name>heme</name>
        <dbReference type="ChEBI" id="CHEBI:30413"/>
    </cofactor>
</comment>
<dbReference type="GO" id="GO:0016705">
    <property type="term" value="F:oxidoreductase activity, acting on paired donors, with incorporation or reduction of molecular oxygen"/>
    <property type="evidence" value="ECO:0007669"/>
    <property type="project" value="InterPro"/>
</dbReference>